<organism evidence="1 2">
    <name type="scientific">Candidatus Synechococcus spongiarum</name>
    <dbReference type="NCBI Taxonomy" id="431041"/>
    <lineage>
        <taxon>Bacteria</taxon>
        <taxon>Bacillati</taxon>
        <taxon>Cyanobacteriota</taxon>
        <taxon>Cyanophyceae</taxon>
        <taxon>Synechococcales</taxon>
        <taxon>Synechococcaceae</taxon>
        <taxon>Synechococcus</taxon>
    </lineage>
</organism>
<name>A0A161KJL1_9SYNE</name>
<reference evidence="2" key="1">
    <citation type="submission" date="2016-02" db="EMBL/GenBank/DDBJ databases">
        <authorList>
            <person name="liu f."/>
        </authorList>
    </citation>
    <scope>NUCLEOTIDE SEQUENCE [LARGE SCALE GENOMIC DNA]</scope>
</reference>
<evidence type="ECO:0000313" key="2">
    <source>
        <dbReference type="Proteomes" id="UP000182631"/>
    </source>
</evidence>
<accession>A0A161KJL1</accession>
<keyword evidence="2" id="KW-1185">Reference proteome</keyword>
<dbReference type="EMBL" id="FITM01000068">
    <property type="protein sequence ID" value="CZB15089.1"/>
    <property type="molecule type" value="Genomic_DNA"/>
</dbReference>
<dbReference type="Proteomes" id="UP000182631">
    <property type="component" value="Unassembled WGS sequence"/>
</dbReference>
<protein>
    <submittedName>
        <fullName evidence="1">Uncharacterized protein</fullName>
    </submittedName>
</protein>
<gene>
    <name evidence="1" type="ORF">FLM9_581</name>
</gene>
<proteinExistence type="predicted"/>
<sequence>MLVMDQGGARAQHQVWRLDELFLPYGQGIDETGGMALEV</sequence>
<evidence type="ECO:0000313" key="1">
    <source>
        <dbReference type="EMBL" id="CZB15089.1"/>
    </source>
</evidence>
<dbReference type="AlphaFoldDB" id="A0A161KJL1"/>